<dbReference type="Proteomes" id="UP000479000">
    <property type="component" value="Unassembled WGS sequence"/>
</dbReference>
<dbReference type="PANTHER" id="PTHR47331">
    <property type="entry name" value="PHD-TYPE DOMAIN-CONTAINING PROTEIN"/>
    <property type="match status" value="1"/>
</dbReference>
<dbReference type="EMBL" id="CADCXU010029057">
    <property type="protein sequence ID" value="CAB0015418.1"/>
    <property type="molecule type" value="Genomic_DNA"/>
</dbReference>
<name>A0A6H5HGB6_9HEMI</name>
<feature type="compositionally biased region" description="Polar residues" evidence="1">
    <location>
        <begin position="287"/>
        <end position="314"/>
    </location>
</feature>
<feature type="compositionally biased region" description="Polar residues" evidence="1">
    <location>
        <begin position="325"/>
        <end position="341"/>
    </location>
</feature>
<proteinExistence type="predicted"/>
<reference evidence="2 3" key="1">
    <citation type="submission" date="2020-02" db="EMBL/GenBank/DDBJ databases">
        <authorList>
            <person name="Ferguson B K."/>
        </authorList>
    </citation>
    <scope>NUCLEOTIDE SEQUENCE [LARGE SCALE GENOMIC DNA]</scope>
</reference>
<sequence length="377" mass="42246">MALLTLKDKFPRLGDSSRCLEEFYFTVSSWVASVQNLPTEDLSGFLLFETVFNKLPKFLKDAFCTSSLEGKRIPTVKDLLSFLSAKVEAVRNVPVSQTTRSWLAPTVNRAHLTKPNRSPSRHGPDATKRFSSLASLKADDLFCEDEPQSLTSAEDFDSSTNAYRFSRYNRTLRKVDCFFCQKDHFIYQCPEWTNLPCSTRIQLAESYQLCTRCLSNRHNTMNCPSDRVCALCKGTHHSMLHPEDDNKGGYLYPGSPNAQTSSRPSLSKKSGRSRSPSPSVRAAHTMACSQFQHEANSSHGSYGTASQLTFVNNSGREDRRIARRTPTSLRPSDVPIQSESSSEVRDGERIQQGKFPMGRPESLYPPGRGLSSRSSRD</sequence>
<evidence type="ECO:0000256" key="1">
    <source>
        <dbReference type="SAM" id="MobiDB-lite"/>
    </source>
</evidence>
<organism evidence="2 3">
    <name type="scientific">Nesidiocoris tenuis</name>
    <dbReference type="NCBI Taxonomy" id="355587"/>
    <lineage>
        <taxon>Eukaryota</taxon>
        <taxon>Metazoa</taxon>
        <taxon>Ecdysozoa</taxon>
        <taxon>Arthropoda</taxon>
        <taxon>Hexapoda</taxon>
        <taxon>Insecta</taxon>
        <taxon>Pterygota</taxon>
        <taxon>Neoptera</taxon>
        <taxon>Paraneoptera</taxon>
        <taxon>Hemiptera</taxon>
        <taxon>Heteroptera</taxon>
        <taxon>Panheteroptera</taxon>
        <taxon>Cimicomorpha</taxon>
        <taxon>Miridae</taxon>
        <taxon>Dicyphina</taxon>
        <taxon>Nesidiocoris</taxon>
    </lineage>
</organism>
<gene>
    <name evidence="2" type="ORF">NTEN_LOCUS19758</name>
</gene>
<feature type="compositionally biased region" description="Low complexity" evidence="1">
    <location>
        <begin position="261"/>
        <end position="279"/>
    </location>
</feature>
<evidence type="ECO:0000313" key="2">
    <source>
        <dbReference type="EMBL" id="CAB0015418.1"/>
    </source>
</evidence>
<protein>
    <submittedName>
        <fullName evidence="2">Uncharacterized protein</fullName>
    </submittedName>
</protein>
<feature type="compositionally biased region" description="Basic and acidic residues" evidence="1">
    <location>
        <begin position="342"/>
        <end position="351"/>
    </location>
</feature>
<dbReference type="OrthoDB" id="6627704at2759"/>
<dbReference type="AlphaFoldDB" id="A0A6H5HGB6"/>
<feature type="region of interest" description="Disordered" evidence="1">
    <location>
        <begin position="243"/>
        <end position="377"/>
    </location>
</feature>
<keyword evidence="3" id="KW-1185">Reference proteome</keyword>
<accession>A0A6H5HGB6</accession>
<evidence type="ECO:0000313" key="3">
    <source>
        <dbReference type="Proteomes" id="UP000479000"/>
    </source>
</evidence>
<dbReference type="PANTHER" id="PTHR47331:SF5">
    <property type="entry name" value="RIBONUCLEASE H"/>
    <property type="match status" value="1"/>
</dbReference>